<dbReference type="GO" id="GO:0046592">
    <property type="term" value="F:polyamine oxidase activity"/>
    <property type="evidence" value="ECO:0007669"/>
    <property type="project" value="TreeGrafter"/>
</dbReference>
<name>A0A0D8Y5U4_DICVI</name>
<evidence type="ECO:0000256" key="8">
    <source>
        <dbReference type="SAM" id="SignalP"/>
    </source>
</evidence>
<keyword evidence="11" id="KW-1185">Reference proteome</keyword>
<dbReference type="STRING" id="29172.A0A0D8Y5U4"/>
<gene>
    <name evidence="10" type="ORF">DICVIV_03888</name>
</gene>
<dbReference type="InterPro" id="IPR036188">
    <property type="entry name" value="FAD/NAD-bd_sf"/>
</dbReference>
<evidence type="ECO:0000313" key="10">
    <source>
        <dbReference type="EMBL" id="KJH49941.1"/>
    </source>
</evidence>
<evidence type="ECO:0000256" key="6">
    <source>
        <dbReference type="ARBA" id="ARBA00022827"/>
    </source>
</evidence>
<reference evidence="10 11" key="1">
    <citation type="submission" date="2013-11" db="EMBL/GenBank/DDBJ databases">
        <title>Draft genome of the bovine lungworm Dictyocaulus viviparus.</title>
        <authorList>
            <person name="Mitreva M."/>
        </authorList>
    </citation>
    <scope>NUCLEOTIDE SEQUENCE [LARGE SCALE GENOMIC DNA]</scope>
    <source>
        <strain evidence="10 11">HannoverDv2000</strain>
    </source>
</reference>
<evidence type="ECO:0000256" key="2">
    <source>
        <dbReference type="ARBA" id="ARBA00004496"/>
    </source>
</evidence>
<dbReference type="SUPFAM" id="SSF54373">
    <property type="entry name" value="FAD-linked reductases, C-terminal domain"/>
    <property type="match status" value="1"/>
</dbReference>
<comment type="subcellular location">
    <subcellularLocation>
        <location evidence="2">Cytoplasm</location>
    </subcellularLocation>
</comment>
<dbReference type="PANTHER" id="PTHR10742:SF405">
    <property type="entry name" value="PEROXISOMAL N(1)-ACETYL-SPERMINE_SPERMIDINE OXIDASE"/>
    <property type="match status" value="1"/>
</dbReference>
<keyword evidence="6" id="KW-0274">FAD</keyword>
<keyword evidence="7" id="KW-0560">Oxidoreductase</keyword>
<dbReference type="PANTHER" id="PTHR10742">
    <property type="entry name" value="FLAVIN MONOAMINE OXIDASE"/>
    <property type="match status" value="1"/>
</dbReference>
<organism evidence="10 11">
    <name type="scientific">Dictyocaulus viviparus</name>
    <name type="common">Bovine lungworm</name>
    <dbReference type="NCBI Taxonomy" id="29172"/>
    <lineage>
        <taxon>Eukaryota</taxon>
        <taxon>Metazoa</taxon>
        <taxon>Ecdysozoa</taxon>
        <taxon>Nematoda</taxon>
        <taxon>Chromadorea</taxon>
        <taxon>Rhabditida</taxon>
        <taxon>Rhabditina</taxon>
        <taxon>Rhabditomorpha</taxon>
        <taxon>Strongyloidea</taxon>
        <taxon>Metastrongylidae</taxon>
        <taxon>Dictyocaulus</taxon>
    </lineage>
</organism>
<evidence type="ECO:0000256" key="7">
    <source>
        <dbReference type="ARBA" id="ARBA00023002"/>
    </source>
</evidence>
<evidence type="ECO:0000256" key="4">
    <source>
        <dbReference type="ARBA" id="ARBA00022490"/>
    </source>
</evidence>
<dbReference type="Proteomes" id="UP000053766">
    <property type="component" value="Unassembled WGS sequence"/>
</dbReference>
<dbReference type="SUPFAM" id="SSF51905">
    <property type="entry name" value="FAD/NAD(P)-binding domain"/>
    <property type="match status" value="1"/>
</dbReference>
<dbReference type="Gene3D" id="3.50.50.60">
    <property type="entry name" value="FAD/NAD(P)-binding domain"/>
    <property type="match status" value="1"/>
</dbReference>
<feature type="chain" id="PRO_5002336483" evidence="8">
    <location>
        <begin position="20"/>
        <end position="501"/>
    </location>
</feature>
<dbReference type="InterPro" id="IPR002937">
    <property type="entry name" value="Amino_oxidase"/>
</dbReference>
<comment type="similarity">
    <text evidence="3">Belongs to the flavin monoamine oxidase family.</text>
</comment>
<evidence type="ECO:0000256" key="5">
    <source>
        <dbReference type="ARBA" id="ARBA00022630"/>
    </source>
</evidence>
<accession>A0A0D8Y5U4</accession>
<keyword evidence="8" id="KW-0732">Signal</keyword>
<evidence type="ECO:0000256" key="1">
    <source>
        <dbReference type="ARBA" id="ARBA00001974"/>
    </source>
</evidence>
<dbReference type="Pfam" id="PF01593">
    <property type="entry name" value="Amino_oxidase"/>
    <property type="match status" value="1"/>
</dbReference>
<dbReference type="InterPro" id="IPR050281">
    <property type="entry name" value="Flavin_monoamine_oxidase"/>
</dbReference>
<dbReference type="GO" id="GO:0005737">
    <property type="term" value="C:cytoplasm"/>
    <property type="evidence" value="ECO:0007669"/>
    <property type="project" value="UniProtKB-SubCell"/>
</dbReference>
<dbReference type="EMBL" id="KN716219">
    <property type="protein sequence ID" value="KJH49941.1"/>
    <property type="molecule type" value="Genomic_DNA"/>
</dbReference>
<dbReference type="Gene3D" id="3.90.660.10">
    <property type="match status" value="1"/>
</dbReference>
<feature type="signal peptide" evidence="8">
    <location>
        <begin position="1"/>
        <end position="19"/>
    </location>
</feature>
<dbReference type="AlphaFoldDB" id="A0A0D8Y5U4"/>
<proteinExistence type="inferred from homology"/>
<evidence type="ECO:0000256" key="3">
    <source>
        <dbReference type="ARBA" id="ARBA00005995"/>
    </source>
</evidence>
<evidence type="ECO:0000259" key="9">
    <source>
        <dbReference type="Pfam" id="PF01593"/>
    </source>
</evidence>
<reference evidence="11" key="2">
    <citation type="journal article" date="2016" name="Sci. Rep.">
        <title>Dictyocaulus viviparus genome, variome and transcriptome elucidate lungworm biology and support future intervention.</title>
        <authorList>
            <person name="McNulty S.N."/>
            <person name="Strube C."/>
            <person name="Rosa B.A."/>
            <person name="Martin J.C."/>
            <person name="Tyagi R."/>
            <person name="Choi Y.J."/>
            <person name="Wang Q."/>
            <person name="Hallsworth Pepin K."/>
            <person name="Zhang X."/>
            <person name="Ozersky P."/>
            <person name="Wilson R.K."/>
            <person name="Sternberg P.W."/>
            <person name="Gasser R.B."/>
            <person name="Mitreva M."/>
        </authorList>
    </citation>
    <scope>NUCLEOTIDE SEQUENCE [LARGE SCALE GENOMIC DNA]</scope>
    <source>
        <strain evidence="11">HannoverDv2000</strain>
    </source>
</reference>
<keyword evidence="4" id="KW-0963">Cytoplasm</keyword>
<keyword evidence="5" id="KW-0285">Flavoprotein</keyword>
<sequence>MRSTTLLIVVIGCGISVQRESNEGEPFIAIVGAGISGLSAARRLIELDGGYLQMGAQFINGAKNPIYKIASALGVISGIVSDKAHLENADYLFGDQKISRMDIELFTNFTKPLDSKYRRMAQQHNHLLRNYTIESKFMEDYLEFLKENNITGLRRAVFDALMRSYRSYWEFEWGGDWTDLSPLVLSEFNDKGVEGESFLTNKHGYKAILDNIKEFIPKHMIHFNTTILNINYTGDQVILTTSHGYVQKTYDYVIMTSSLGHLKKYHQNLFTPPLPRQKIEAIEKIGFGGTGKIFFRWKEPWWSNNTYSITPLPVKGMARDTIDNFENAITTLQVLEWNPNTLMAWVAGSGQEVIDNMSDDELKNRITLLIRDMKNDHSIPEPSDVIRTRLTKDELLLGSYSYISLAQAKARIPHSRLAIPVKHNKRLKILFAGEATHHRQKVYVFREYNDLKKLKLFQTVIGAYLSGRREADRLNLNWKSCKRTLKMRNFCETMKNNSEPE</sequence>
<feature type="domain" description="Amine oxidase" evidence="9">
    <location>
        <begin position="46"/>
        <end position="438"/>
    </location>
</feature>
<protein>
    <submittedName>
        <fullName evidence="10">Amine oxidase</fullName>
    </submittedName>
</protein>
<comment type="cofactor">
    <cofactor evidence="1">
        <name>FAD</name>
        <dbReference type="ChEBI" id="CHEBI:57692"/>
    </cofactor>
</comment>
<evidence type="ECO:0000313" key="11">
    <source>
        <dbReference type="Proteomes" id="UP000053766"/>
    </source>
</evidence>
<dbReference type="OrthoDB" id="2219495at2759"/>